<feature type="signal peptide" evidence="1">
    <location>
        <begin position="1"/>
        <end position="20"/>
    </location>
</feature>
<accession>A0A8H6HV64</accession>
<evidence type="ECO:0000256" key="1">
    <source>
        <dbReference type="SAM" id="SignalP"/>
    </source>
</evidence>
<dbReference type="EMBL" id="JACGCI010000042">
    <property type="protein sequence ID" value="KAF6752907.1"/>
    <property type="molecule type" value="Genomic_DNA"/>
</dbReference>
<name>A0A8H6HV64_9AGAR</name>
<dbReference type="AlphaFoldDB" id="A0A8H6HV64"/>
<evidence type="ECO:0000313" key="2">
    <source>
        <dbReference type="EMBL" id="KAF6752907.1"/>
    </source>
</evidence>
<sequence length="74" mass="8278">MRGALLVCGLGICAVGRLNGVRNHWCSLGPLAHLCHQLGRGRLYTRDCETVYKIEAQRIRNAIVSEVRRLKFAS</sequence>
<feature type="chain" id="PRO_5034617811" description="Secreted protein" evidence="1">
    <location>
        <begin position="21"/>
        <end position="74"/>
    </location>
</feature>
<keyword evidence="1" id="KW-0732">Signal</keyword>
<evidence type="ECO:0000313" key="3">
    <source>
        <dbReference type="Proteomes" id="UP000521943"/>
    </source>
</evidence>
<organism evidence="2 3">
    <name type="scientific">Ephemerocybe angulata</name>
    <dbReference type="NCBI Taxonomy" id="980116"/>
    <lineage>
        <taxon>Eukaryota</taxon>
        <taxon>Fungi</taxon>
        <taxon>Dikarya</taxon>
        <taxon>Basidiomycota</taxon>
        <taxon>Agaricomycotina</taxon>
        <taxon>Agaricomycetes</taxon>
        <taxon>Agaricomycetidae</taxon>
        <taxon>Agaricales</taxon>
        <taxon>Agaricineae</taxon>
        <taxon>Psathyrellaceae</taxon>
        <taxon>Ephemerocybe</taxon>
    </lineage>
</organism>
<protein>
    <recommendedName>
        <fullName evidence="4">Secreted protein</fullName>
    </recommendedName>
</protein>
<evidence type="ECO:0008006" key="4">
    <source>
        <dbReference type="Google" id="ProtNLM"/>
    </source>
</evidence>
<comment type="caution">
    <text evidence="2">The sequence shown here is derived from an EMBL/GenBank/DDBJ whole genome shotgun (WGS) entry which is preliminary data.</text>
</comment>
<keyword evidence="3" id="KW-1185">Reference proteome</keyword>
<dbReference type="Proteomes" id="UP000521943">
    <property type="component" value="Unassembled WGS sequence"/>
</dbReference>
<reference evidence="2 3" key="1">
    <citation type="submission" date="2020-07" db="EMBL/GenBank/DDBJ databases">
        <title>Comparative genomics of pyrophilous fungi reveals a link between fire events and developmental genes.</title>
        <authorList>
            <consortium name="DOE Joint Genome Institute"/>
            <person name="Steindorff A.S."/>
            <person name="Carver A."/>
            <person name="Calhoun S."/>
            <person name="Stillman K."/>
            <person name="Liu H."/>
            <person name="Lipzen A."/>
            <person name="Pangilinan J."/>
            <person name="Labutti K."/>
            <person name="Bruns T.D."/>
            <person name="Grigoriev I.V."/>
        </authorList>
    </citation>
    <scope>NUCLEOTIDE SEQUENCE [LARGE SCALE GENOMIC DNA]</scope>
    <source>
        <strain evidence="2 3">CBS 144469</strain>
    </source>
</reference>
<gene>
    <name evidence="2" type="ORF">DFP72DRAFT_443667</name>
</gene>
<proteinExistence type="predicted"/>